<evidence type="ECO:0000256" key="3">
    <source>
        <dbReference type="ARBA" id="ARBA00023285"/>
    </source>
</evidence>
<dbReference type="OrthoDB" id="114248at2"/>
<feature type="binding site" evidence="5">
    <location>
        <position position="160"/>
    </location>
    <ligand>
        <name>adenosylcob(III)alamin</name>
        <dbReference type="ChEBI" id="CHEBI:18408"/>
    </ligand>
</feature>
<keyword evidence="1 5" id="KW-0846">Cobalamin</keyword>
<comment type="catalytic activity">
    <reaction evidence="5">
        <text>ethanolamine = acetaldehyde + NH4(+)</text>
        <dbReference type="Rhea" id="RHEA:15313"/>
        <dbReference type="ChEBI" id="CHEBI:15343"/>
        <dbReference type="ChEBI" id="CHEBI:28938"/>
        <dbReference type="ChEBI" id="CHEBI:57603"/>
        <dbReference type="EC" id="4.3.1.7"/>
    </reaction>
</comment>
<dbReference type="Gene3D" id="3.40.50.11240">
    <property type="entry name" value="Ethanolamine ammonia-lyase light chain (EutC)"/>
    <property type="match status" value="1"/>
</dbReference>
<dbReference type="PIRSF" id="PIRSF018982">
    <property type="entry name" value="EutC"/>
    <property type="match status" value="1"/>
</dbReference>
<keyword evidence="8" id="KW-1185">Reference proteome</keyword>
<dbReference type="InterPro" id="IPR042251">
    <property type="entry name" value="EutC_C"/>
</dbReference>
<evidence type="ECO:0000256" key="2">
    <source>
        <dbReference type="ARBA" id="ARBA00023239"/>
    </source>
</evidence>
<feature type="binding site" evidence="5">
    <location>
        <position position="181"/>
    </location>
    <ligand>
        <name>adenosylcob(III)alamin</name>
        <dbReference type="ChEBI" id="CHEBI:18408"/>
    </ligand>
</feature>
<keyword evidence="2 5" id="KW-0456">Lyase</keyword>
<comment type="similarity">
    <text evidence="5">Belongs to the EutC family.</text>
</comment>
<dbReference type="NCBIfam" id="NF003971">
    <property type="entry name" value="PRK05465.1"/>
    <property type="match status" value="1"/>
</dbReference>
<dbReference type="PANTHER" id="PTHR39330:SF1">
    <property type="entry name" value="ETHANOLAMINE AMMONIA-LYASE SMALL SUBUNIT"/>
    <property type="match status" value="1"/>
</dbReference>
<dbReference type="GO" id="GO:0006520">
    <property type="term" value="P:amino acid metabolic process"/>
    <property type="evidence" value="ECO:0007669"/>
    <property type="project" value="InterPro"/>
</dbReference>
<evidence type="ECO:0000256" key="5">
    <source>
        <dbReference type="HAMAP-Rule" id="MF_00601"/>
    </source>
</evidence>
<keyword evidence="4 5" id="KW-1283">Bacterial microcompartment</keyword>
<comment type="function">
    <text evidence="5">Catalyzes the deamination of various vicinal amino-alcohols to oxo compounds. Allows this organism to utilize ethanolamine as the sole source of nitrogen and carbon in the presence of external vitamin B12.</text>
</comment>
<comment type="subunit">
    <text evidence="5">The basic unit is a heterodimer which dimerizes to form tetramers. The heterotetramers trimerize; 6 large subunits form a core ring with 6 small subunits projecting outwards.</text>
</comment>
<comment type="cofactor">
    <cofactor evidence="5">
        <name>adenosylcob(III)alamin</name>
        <dbReference type="ChEBI" id="CHEBI:18408"/>
    </cofactor>
    <text evidence="5">Binds between the large and small subunits.</text>
</comment>
<evidence type="ECO:0000256" key="1">
    <source>
        <dbReference type="ARBA" id="ARBA00022628"/>
    </source>
</evidence>
<accession>A0A4R5DA63</accession>
<evidence type="ECO:0000313" key="8">
    <source>
        <dbReference type="Proteomes" id="UP000294850"/>
    </source>
</evidence>
<dbReference type="PANTHER" id="PTHR39330">
    <property type="entry name" value="ETHANOLAMINE AMMONIA-LYASE LIGHT CHAIN"/>
    <property type="match status" value="1"/>
</dbReference>
<reference evidence="7 8" key="1">
    <citation type="submission" date="2019-03" db="EMBL/GenBank/DDBJ databases">
        <title>Dyadobacter AR-3-6 sp. nov., isolated from arctic soil.</title>
        <authorList>
            <person name="Chaudhary D.K."/>
        </authorList>
    </citation>
    <scope>NUCLEOTIDE SEQUENCE [LARGE SCALE GENOMIC DNA]</scope>
    <source>
        <strain evidence="7 8">AR-3-6</strain>
    </source>
</reference>
<comment type="pathway">
    <text evidence="5">Amine and polyamine degradation; ethanolamine degradation.</text>
</comment>
<dbReference type="GO" id="GO:0046336">
    <property type="term" value="P:ethanolamine catabolic process"/>
    <property type="evidence" value="ECO:0007669"/>
    <property type="project" value="UniProtKB-UniRule"/>
</dbReference>
<organism evidence="7 8">
    <name type="scientific">Dyadobacter psychrotolerans</name>
    <dbReference type="NCBI Taxonomy" id="2541721"/>
    <lineage>
        <taxon>Bacteria</taxon>
        <taxon>Pseudomonadati</taxon>
        <taxon>Bacteroidota</taxon>
        <taxon>Cytophagia</taxon>
        <taxon>Cytophagales</taxon>
        <taxon>Spirosomataceae</taxon>
        <taxon>Dyadobacter</taxon>
    </lineage>
</organism>
<gene>
    <name evidence="5" type="primary">eutC</name>
    <name evidence="7" type="ORF">E0F88_27695</name>
</gene>
<evidence type="ECO:0000313" key="7">
    <source>
        <dbReference type="EMBL" id="TDE10469.1"/>
    </source>
</evidence>
<dbReference type="UniPathway" id="UPA00560"/>
<comment type="caution">
    <text evidence="7">The sequence shown here is derived from an EMBL/GenBank/DDBJ whole genome shotgun (WGS) entry which is preliminary data.</text>
</comment>
<protein>
    <recommendedName>
        <fullName evidence="5">Ethanolamine ammonia-lyase small subunit</fullName>
        <shortName evidence="5">EAL small subunit</shortName>
        <ecNumber evidence="5">4.3.1.7</ecNumber>
    </recommendedName>
</protein>
<name>A0A4R5DA63_9BACT</name>
<dbReference type="Pfam" id="PF05985">
    <property type="entry name" value="EutC"/>
    <property type="match status" value="1"/>
</dbReference>
<proteinExistence type="inferred from homology"/>
<dbReference type="Gene3D" id="1.10.30.40">
    <property type="entry name" value="Ethanolamine ammonia-lyase light chain (EutC), N-terminal domain"/>
    <property type="match status" value="1"/>
</dbReference>
<dbReference type="RefSeq" id="WP_131961591.1">
    <property type="nucleotide sequence ID" value="NZ_SMFL01000015.1"/>
</dbReference>
<dbReference type="GO" id="GO:0008851">
    <property type="term" value="F:ethanolamine ammonia-lyase activity"/>
    <property type="evidence" value="ECO:0007669"/>
    <property type="project" value="UniProtKB-UniRule"/>
</dbReference>
<comment type="subcellular location">
    <subcellularLocation>
        <location evidence="5">Bacterial microcompartment</location>
    </subcellularLocation>
</comment>
<sequence>MNKILKTNIEPDEWQSLRAYTDARIALGKTGVSIPMAESLAFKLAHAHAKDAVYSSLDQGPLIDLLKEIHQPVVSLHSQAANRDIYLQRPDLGRRLADDSVRKLQQLHVQPADLCIILADGLSASAINENAWPVVSLLIQAAKKLGFSVSAISLVEQARVAIADEIGGLLKAKMSIIFIGERPGLSSFDSMGAYITYAPSPGLTDERRNCISNIRQKGLSAALAVDKIMYLVREAFRLQITGVTLKDNDTSHPSQLPTDDLPNGMIS</sequence>
<keyword evidence="3 5" id="KW-0170">Cobalt</keyword>
<dbReference type="EC" id="4.3.1.7" evidence="5"/>
<dbReference type="GO" id="GO:0031471">
    <property type="term" value="C:ethanolamine degradation polyhedral organelle"/>
    <property type="evidence" value="ECO:0007669"/>
    <property type="project" value="UniProtKB-UniRule"/>
</dbReference>
<dbReference type="AlphaFoldDB" id="A0A4R5DA63"/>
<feature type="binding site" evidence="5">
    <location>
        <position position="210"/>
    </location>
    <ligand>
        <name>adenosylcob(III)alamin</name>
        <dbReference type="ChEBI" id="CHEBI:18408"/>
    </ligand>
</feature>
<dbReference type="GO" id="GO:0031419">
    <property type="term" value="F:cobalamin binding"/>
    <property type="evidence" value="ECO:0007669"/>
    <property type="project" value="UniProtKB-UniRule"/>
</dbReference>
<evidence type="ECO:0000256" key="6">
    <source>
        <dbReference type="SAM" id="MobiDB-lite"/>
    </source>
</evidence>
<feature type="region of interest" description="Disordered" evidence="6">
    <location>
        <begin position="247"/>
        <end position="267"/>
    </location>
</feature>
<dbReference type="Proteomes" id="UP000294850">
    <property type="component" value="Unassembled WGS sequence"/>
</dbReference>
<dbReference type="GO" id="GO:0009350">
    <property type="term" value="C:ethanolamine ammonia-lyase complex"/>
    <property type="evidence" value="ECO:0007669"/>
    <property type="project" value="UniProtKB-UniRule"/>
</dbReference>
<dbReference type="InterPro" id="IPR009246">
    <property type="entry name" value="EutC"/>
</dbReference>
<dbReference type="InterPro" id="IPR042255">
    <property type="entry name" value="EutC_N"/>
</dbReference>
<dbReference type="EMBL" id="SMFL01000015">
    <property type="protein sequence ID" value="TDE10469.1"/>
    <property type="molecule type" value="Genomic_DNA"/>
</dbReference>
<dbReference type="HAMAP" id="MF_00601">
    <property type="entry name" value="EutC"/>
    <property type="match status" value="1"/>
</dbReference>
<evidence type="ECO:0000256" key="4">
    <source>
        <dbReference type="ARBA" id="ARBA00024446"/>
    </source>
</evidence>